<dbReference type="GO" id="GO:0046872">
    <property type="term" value="F:metal ion binding"/>
    <property type="evidence" value="ECO:0007669"/>
    <property type="project" value="UniProtKB-KW"/>
</dbReference>
<keyword evidence="9" id="KW-1185">Reference proteome</keyword>
<dbReference type="PROSITE" id="PS00197">
    <property type="entry name" value="2FE2S_FER_1"/>
    <property type="match status" value="1"/>
</dbReference>
<name>A0A917UMK3_9DEIO</name>
<dbReference type="PROSITE" id="PS51318">
    <property type="entry name" value="TAT"/>
    <property type="match status" value="1"/>
</dbReference>
<dbReference type="Pfam" id="PF01799">
    <property type="entry name" value="Fer2_2"/>
    <property type="match status" value="1"/>
</dbReference>
<evidence type="ECO:0000256" key="4">
    <source>
        <dbReference type="ARBA" id="ARBA00023004"/>
    </source>
</evidence>
<dbReference type="InterPro" id="IPR036010">
    <property type="entry name" value="2Fe-2S_ferredoxin-like_sf"/>
</dbReference>
<dbReference type="InterPro" id="IPR052914">
    <property type="entry name" value="Aldehyde_Oxdr_Iron-Sulfur"/>
</dbReference>
<dbReference type="GO" id="GO:0051537">
    <property type="term" value="F:2 iron, 2 sulfur cluster binding"/>
    <property type="evidence" value="ECO:0007669"/>
    <property type="project" value="UniProtKB-KW"/>
</dbReference>
<organism evidence="8 9">
    <name type="scientific">Deinococcus aquiradiocola</name>
    <dbReference type="NCBI Taxonomy" id="393059"/>
    <lineage>
        <taxon>Bacteria</taxon>
        <taxon>Thermotogati</taxon>
        <taxon>Deinococcota</taxon>
        <taxon>Deinococci</taxon>
        <taxon>Deinococcales</taxon>
        <taxon>Deinococcaceae</taxon>
        <taxon>Deinococcus</taxon>
    </lineage>
</organism>
<evidence type="ECO:0000256" key="6">
    <source>
        <dbReference type="SAM" id="MobiDB-lite"/>
    </source>
</evidence>
<evidence type="ECO:0000313" key="9">
    <source>
        <dbReference type="Proteomes" id="UP000635726"/>
    </source>
</evidence>
<dbReference type="Gene3D" id="3.10.20.30">
    <property type="match status" value="1"/>
</dbReference>
<protein>
    <submittedName>
        <fullName evidence="8">Aldehyde dehydrogenase</fullName>
    </submittedName>
</protein>
<keyword evidence="3" id="KW-0560">Oxidoreductase</keyword>
<dbReference type="FunFam" id="3.10.20.30:FF:000020">
    <property type="entry name" value="Xanthine dehydrogenase iron-sulfur subunit"/>
    <property type="match status" value="1"/>
</dbReference>
<dbReference type="SUPFAM" id="SSF47741">
    <property type="entry name" value="CO dehydrogenase ISP C-domain like"/>
    <property type="match status" value="1"/>
</dbReference>
<dbReference type="Gene3D" id="1.10.150.120">
    <property type="entry name" value="[2Fe-2S]-binding domain"/>
    <property type="match status" value="1"/>
</dbReference>
<dbReference type="Pfam" id="PF00111">
    <property type="entry name" value="Fer2"/>
    <property type="match status" value="1"/>
</dbReference>
<dbReference type="PANTHER" id="PTHR45331:SF2">
    <property type="entry name" value="OXIDOREDUCTASE WITH IRON-SULFUR SUBUNIT"/>
    <property type="match status" value="1"/>
</dbReference>
<keyword evidence="2" id="KW-0479">Metal-binding</keyword>
<gene>
    <name evidence="8" type="ORF">GCM10008939_10930</name>
</gene>
<dbReference type="InterPro" id="IPR036884">
    <property type="entry name" value="2Fe-2S-bd_dom_sf"/>
</dbReference>
<dbReference type="InterPro" id="IPR006311">
    <property type="entry name" value="TAT_signal"/>
</dbReference>
<evidence type="ECO:0000256" key="2">
    <source>
        <dbReference type="ARBA" id="ARBA00022723"/>
    </source>
</evidence>
<accession>A0A917UMK3</accession>
<evidence type="ECO:0000259" key="7">
    <source>
        <dbReference type="PROSITE" id="PS51085"/>
    </source>
</evidence>
<dbReference type="EMBL" id="BMOE01000002">
    <property type="protein sequence ID" value="GGJ68330.1"/>
    <property type="molecule type" value="Genomic_DNA"/>
</dbReference>
<dbReference type="GO" id="GO:0016903">
    <property type="term" value="F:oxidoreductase activity, acting on the aldehyde or oxo group of donors"/>
    <property type="evidence" value="ECO:0007669"/>
    <property type="project" value="TreeGrafter"/>
</dbReference>
<dbReference type="InterPro" id="IPR012675">
    <property type="entry name" value="Beta-grasp_dom_sf"/>
</dbReference>
<dbReference type="PROSITE" id="PS51085">
    <property type="entry name" value="2FE2S_FER_2"/>
    <property type="match status" value="1"/>
</dbReference>
<dbReference type="InterPro" id="IPR002888">
    <property type="entry name" value="2Fe-2S-bd"/>
</dbReference>
<keyword evidence="5" id="KW-0411">Iron-sulfur</keyword>
<dbReference type="CDD" id="cd00207">
    <property type="entry name" value="fer2"/>
    <property type="match status" value="1"/>
</dbReference>
<proteinExistence type="predicted"/>
<dbReference type="FunFam" id="1.10.150.120:FF:000003">
    <property type="entry name" value="Carbon monoxide dehydrogenase, small subunit"/>
    <property type="match status" value="1"/>
</dbReference>
<keyword evidence="1" id="KW-0001">2Fe-2S</keyword>
<reference evidence="8" key="1">
    <citation type="journal article" date="2014" name="Int. J. Syst. Evol. Microbiol.">
        <title>Complete genome sequence of Corynebacterium casei LMG S-19264T (=DSM 44701T), isolated from a smear-ripened cheese.</title>
        <authorList>
            <consortium name="US DOE Joint Genome Institute (JGI-PGF)"/>
            <person name="Walter F."/>
            <person name="Albersmeier A."/>
            <person name="Kalinowski J."/>
            <person name="Ruckert C."/>
        </authorList>
    </citation>
    <scope>NUCLEOTIDE SEQUENCE</scope>
    <source>
        <strain evidence="8">JCM 14371</strain>
    </source>
</reference>
<feature type="domain" description="2Fe-2S ferredoxin-type" evidence="7">
    <location>
        <begin position="75"/>
        <end position="151"/>
    </location>
</feature>
<reference evidence="8" key="2">
    <citation type="submission" date="2020-09" db="EMBL/GenBank/DDBJ databases">
        <authorList>
            <person name="Sun Q."/>
            <person name="Ohkuma M."/>
        </authorList>
    </citation>
    <scope>NUCLEOTIDE SEQUENCE</scope>
    <source>
        <strain evidence="8">JCM 14371</strain>
    </source>
</reference>
<feature type="region of interest" description="Disordered" evidence="6">
    <location>
        <begin position="1"/>
        <end position="41"/>
    </location>
</feature>
<dbReference type="AlphaFoldDB" id="A0A917UMK3"/>
<dbReference type="InterPro" id="IPR006058">
    <property type="entry name" value="2Fe2S_fd_BS"/>
</dbReference>
<comment type="caution">
    <text evidence="8">The sequence shown here is derived from an EMBL/GenBank/DDBJ whole genome shotgun (WGS) entry which is preliminary data.</text>
</comment>
<evidence type="ECO:0000256" key="1">
    <source>
        <dbReference type="ARBA" id="ARBA00022714"/>
    </source>
</evidence>
<evidence type="ECO:0000313" key="8">
    <source>
        <dbReference type="EMBL" id="GGJ68330.1"/>
    </source>
</evidence>
<dbReference type="InterPro" id="IPR001041">
    <property type="entry name" value="2Fe-2S_ferredoxin-type"/>
</dbReference>
<evidence type="ECO:0000256" key="3">
    <source>
        <dbReference type="ARBA" id="ARBA00023002"/>
    </source>
</evidence>
<keyword evidence="4" id="KW-0408">Iron</keyword>
<evidence type="ECO:0000256" key="5">
    <source>
        <dbReference type="ARBA" id="ARBA00023014"/>
    </source>
</evidence>
<dbReference type="SUPFAM" id="SSF54292">
    <property type="entry name" value="2Fe-2S ferredoxin-like"/>
    <property type="match status" value="1"/>
</dbReference>
<sequence>MNPKEPDQYSQAGLPTWEQPVRPEPASVTGTPAPSGPVDPSRRTFVAGSAALGAATLLTRPAAAQASDETAPALVAVTLRVNGVARSLQLDPRTSLLDTLREHLGLTGTKKTCNQGACGACTVHVDGVRINSCLTLAVMHDGQAVTTVEGLSQGDALHPMQAAFIAHDGFQCGYCTSGQIMSGVACIREGHAGSEAEIREWMSGNLCRCGCYNGILAAVKDVKENHAGV</sequence>
<dbReference type="PANTHER" id="PTHR45331">
    <property type="entry name" value="OXIDOREDUCTASE, IRON-SULPHUR BINDING SUBUNIT-RELATED-RELATED"/>
    <property type="match status" value="1"/>
</dbReference>
<dbReference type="RefSeq" id="WP_188961243.1">
    <property type="nucleotide sequence ID" value="NZ_BMOE01000002.1"/>
</dbReference>
<dbReference type="Proteomes" id="UP000635726">
    <property type="component" value="Unassembled WGS sequence"/>
</dbReference>